<dbReference type="Proteomes" id="UP000184383">
    <property type="component" value="Unassembled WGS sequence"/>
</dbReference>
<dbReference type="VEuPathDB" id="FungiDB:ASPWEDRAFT_25648"/>
<dbReference type="RefSeq" id="XP_040693532.1">
    <property type="nucleotide sequence ID" value="XM_040832757.1"/>
</dbReference>
<evidence type="ECO:0000256" key="1">
    <source>
        <dbReference type="SAM" id="MobiDB-lite"/>
    </source>
</evidence>
<dbReference type="Pfam" id="PF22980">
    <property type="entry name" value="Myb_DNA-bind_8"/>
    <property type="match status" value="1"/>
</dbReference>
<reference evidence="4" key="1">
    <citation type="journal article" date="2017" name="Genome Biol.">
        <title>Comparative genomics reveals high biological diversity and specific adaptations in the industrially and medically important fungal genus Aspergillus.</title>
        <authorList>
            <person name="de Vries R.P."/>
            <person name="Riley R."/>
            <person name="Wiebenga A."/>
            <person name="Aguilar-Osorio G."/>
            <person name="Amillis S."/>
            <person name="Uchima C.A."/>
            <person name="Anderluh G."/>
            <person name="Asadollahi M."/>
            <person name="Askin M."/>
            <person name="Barry K."/>
            <person name="Battaglia E."/>
            <person name="Bayram O."/>
            <person name="Benocci T."/>
            <person name="Braus-Stromeyer S.A."/>
            <person name="Caldana C."/>
            <person name="Canovas D."/>
            <person name="Cerqueira G.C."/>
            <person name="Chen F."/>
            <person name="Chen W."/>
            <person name="Choi C."/>
            <person name="Clum A."/>
            <person name="Dos Santos R.A."/>
            <person name="Damasio A.R."/>
            <person name="Diallinas G."/>
            <person name="Emri T."/>
            <person name="Fekete E."/>
            <person name="Flipphi M."/>
            <person name="Freyberg S."/>
            <person name="Gallo A."/>
            <person name="Gournas C."/>
            <person name="Habgood R."/>
            <person name="Hainaut M."/>
            <person name="Harispe M.L."/>
            <person name="Henrissat B."/>
            <person name="Hilden K.S."/>
            <person name="Hope R."/>
            <person name="Hossain A."/>
            <person name="Karabika E."/>
            <person name="Karaffa L."/>
            <person name="Karanyi Z."/>
            <person name="Krasevec N."/>
            <person name="Kuo A."/>
            <person name="Kusch H."/>
            <person name="LaButti K."/>
            <person name="Lagendijk E.L."/>
            <person name="Lapidus A."/>
            <person name="Levasseur A."/>
            <person name="Lindquist E."/>
            <person name="Lipzen A."/>
            <person name="Logrieco A.F."/>
            <person name="MacCabe A."/>
            <person name="Maekelae M.R."/>
            <person name="Malavazi I."/>
            <person name="Melin P."/>
            <person name="Meyer V."/>
            <person name="Mielnichuk N."/>
            <person name="Miskei M."/>
            <person name="Molnar A.P."/>
            <person name="Mule G."/>
            <person name="Ngan C.Y."/>
            <person name="Orejas M."/>
            <person name="Orosz E."/>
            <person name="Ouedraogo J.P."/>
            <person name="Overkamp K.M."/>
            <person name="Park H.-S."/>
            <person name="Perrone G."/>
            <person name="Piumi F."/>
            <person name="Punt P.J."/>
            <person name="Ram A.F."/>
            <person name="Ramon A."/>
            <person name="Rauscher S."/>
            <person name="Record E."/>
            <person name="Riano-Pachon D.M."/>
            <person name="Robert V."/>
            <person name="Roehrig J."/>
            <person name="Ruller R."/>
            <person name="Salamov A."/>
            <person name="Salih N.S."/>
            <person name="Samson R.A."/>
            <person name="Sandor E."/>
            <person name="Sanguinetti M."/>
            <person name="Schuetze T."/>
            <person name="Sepcic K."/>
            <person name="Shelest E."/>
            <person name="Sherlock G."/>
            <person name="Sophianopoulou V."/>
            <person name="Squina F.M."/>
            <person name="Sun H."/>
            <person name="Susca A."/>
            <person name="Todd R.B."/>
            <person name="Tsang A."/>
            <person name="Unkles S.E."/>
            <person name="van de Wiele N."/>
            <person name="van Rossen-Uffink D."/>
            <person name="Oliveira J.V."/>
            <person name="Vesth T.C."/>
            <person name="Visser J."/>
            <person name="Yu J.-H."/>
            <person name="Zhou M."/>
            <person name="Andersen M.R."/>
            <person name="Archer D.B."/>
            <person name="Baker S.E."/>
            <person name="Benoit I."/>
            <person name="Brakhage A.A."/>
            <person name="Braus G.H."/>
            <person name="Fischer R."/>
            <person name="Frisvad J.C."/>
            <person name="Goldman G.H."/>
            <person name="Houbraken J."/>
            <person name="Oakley B."/>
            <person name="Pocsi I."/>
            <person name="Scazzocchio C."/>
            <person name="Seiboth B."/>
            <person name="vanKuyk P.A."/>
            <person name="Wortman J."/>
            <person name="Dyer P.S."/>
            <person name="Grigoriev I.V."/>
        </authorList>
    </citation>
    <scope>NUCLEOTIDE SEQUENCE [LARGE SCALE GENOMIC DNA]</scope>
    <source>
        <strain evidence="4">DTO 134E9</strain>
    </source>
</reference>
<organism evidence="3 4">
    <name type="scientific">Aspergillus wentii DTO 134E9</name>
    <dbReference type="NCBI Taxonomy" id="1073089"/>
    <lineage>
        <taxon>Eukaryota</taxon>
        <taxon>Fungi</taxon>
        <taxon>Dikarya</taxon>
        <taxon>Ascomycota</taxon>
        <taxon>Pezizomycotina</taxon>
        <taxon>Eurotiomycetes</taxon>
        <taxon>Eurotiomycetidae</taxon>
        <taxon>Eurotiales</taxon>
        <taxon>Aspergillaceae</taxon>
        <taxon>Aspergillus</taxon>
        <taxon>Aspergillus subgen. Cremei</taxon>
    </lineage>
</organism>
<dbReference type="AlphaFoldDB" id="A0A1L9RY11"/>
<gene>
    <name evidence="3" type="ORF">ASPWEDRAFT_25648</name>
</gene>
<accession>A0A1L9RY11</accession>
<feature type="region of interest" description="Disordered" evidence="1">
    <location>
        <begin position="127"/>
        <end position="147"/>
    </location>
</feature>
<proteinExistence type="predicted"/>
<feature type="compositionally biased region" description="Basic residues" evidence="1">
    <location>
        <begin position="85"/>
        <end position="97"/>
    </location>
</feature>
<sequence>MSRITSDEQFQFLISCIRFSNGGKVDFAEVAKECNIVTKGAAAKRYERLMKTHGINPNGGGPASPATPSTTATTTGDTDSPSKPKTTKAKTGTKRKAPATTAKGSGPKRAKMKNAIVDIAEKLVGQNGDQHIKEEDVGSGVDTETEDVGGDEALFNRFCNADGTAGDDALVKNEDDA</sequence>
<feature type="compositionally biased region" description="Low complexity" evidence="1">
    <location>
        <begin position="63"/>
        <end position="84"/>
    </location>
</feature>
<dbReference type="GeneID" id="63748605"/>
<dbReference type="OrthoDB" id="5353914at2759"/>
<evidence type="ECO:0000313" key="4">
    <source>
        <dbReference type="Proteomes" id="UP000184383"/>
    </source>
</evidence>
<evidence type="ECO:0000313" key="3">
    <source>
        <dbReference type="EMBL" id="OJJ39856.1"/>
    </source>
</evidence>
<dbReference type="STRING" id="1073089.A0A1L9RY11"/>
<evidence type="ECO:0000259" key="2">
    <source>
        <dbReference type="Pfam" id="PF22980"/>
    </source>
</evidence>
<feature type="region of interest" description="Disordered" evidence="1">
    <location>
        <begin position="52"/>
        <end position="110"/>
    </location>
</feature>
<name>A0A1L9RY11_ASPWE</name>
<keyword evidence="4" id="KW-1185">Reference proteome</keyword>
<dbReference type="EMBL" id="KV878210">
    <property type="protein sequence ID" value="OJJ39856.1"/>
    <property type="molecule type" value="Genomic_DNA"/>
</dbReference>
<protein>
    <recommendedName>
        <fullName evidence="2">Myb-like DNA-binding domain-containing protein</fullName>
    </recommendedName>
</protein>
<feature type="domain" description="Myb-like DNA-binding" evidence="2">
    <location>
        <begin position="6"/>
        <end position="54"/>
    </location>
</feature>
<dbReference type="InterPro" id="IPR054505">
    <property type="entry name" value="Myb_DNA-bind_8"/>
</dbReference>